<dbReference type="GO" id="GO:0016758">
    <property type="term" value="F:hexosyltransferase activity"/>
    <property type="evidence" value="ECO:0007669"/>
    <property type="project" value="UniProtKB-ARBA"/>
</dbReference>
<dbReference type="RefSeq" id="WP_176271987.1">
    <property type="nucleotide sequence ID" value="NZ_JABWTA010000001.1"/>
</dbReference>
<gene>
    <name evidence="2" type="ORF">HUO12_01830</name>
</gene>
<keyword evidence="2" id="KW-0808">Transferase</keyword>
<evidence type="ECO:0000313" key="2">
    <source>
        <dbReference type="EMBL" id="NVE93632.1"/>
    </source>
</evidence>
<organism evidence="2 3">
    <name type="scientific">Altererythrobacter lutimaris</name>
    <dbReference type="NCBI Taxonomy" id="2743979"/>
    <lineage>
        <taxon>Bacteria</taxon>
        <taxon>Pseudomonadati</taxon>
        <taxon>Pseudomonadota</taxon>
        <taxon>Alphaproteobacteria</taxon>
        <taxon>Sphingomonadales</taxon>
        <taxon>Erythrobacteraceae</taxon>
        <taxon>Altererythrobacter</taxon>
    </lineage>
</organism>
<dbReference type="SUPFAM" id="SSF53448">
    <property type="entry name" value="Nucleotide-diphospho-sugar transferases"/>
    <property type="match status" value="1"/>
</dbReference>
<keyword evidence="3" id="KW-1185">Reference proteome</keyword>
<sequence>MTLSIIIPYYDETIFIRQTVASCLLLGNALHEVIIVNDGPKDLIAAHWDDLAGAEKVRVIKNPVNLGHPGSRNVGIEHASGELLMFLDADDWLVPNCMLSGVKFAQQSQADITHLPTLSYRPRFGAWERFERDRRILAKRASGMTIDDAPEMRYTVATWSWIFRRDFLIETGVRLDATQQRYVDHVFALDALQKARQLATFDRYPHIWRRRGASMSTSAESDEQFEFLIDSITKASDLLLPHYAADSTPFQRELAFSAARLLGEWDLLRVCIPARASDPGKAQLLTKLAREFGRFELQQAIVDDPLLKRIYRKGIHREPFASIALDQVPQLYGLIAQEAWDEIASILEIGPEGIPVTDDAFANVRMDLPPALALWESYATLVTADNSMEHRLFTEFLLDEIDAYCGQLKDSDFPNVPAKWPRDMSAVMAQLADRFDATLPPIADANQAKFAELRETAEATTNAYVRSKIGVEIAGVPLRSEVLEAWRAWESAFMGDAMDAMTATILQRGEESSKGDANWQAKRTIKSRLRAKVVEPLTGR</sequence>
<dbReference type="AlphaFoldDB" id="A0A850HG75"/>
<evidence type="ECO:0000313" key="3">
    <source>
        <dbReference type="Proteomes" id="UP000546031"/>
    </source>
</evidence>
<name>A0A850HG75_9SPHN</name>
<dbReference type="Pfam" id="PF00535">
    <property type="entry name" value="Glycos_transf_2"/>
    <property type="match status" value="1"/>
</dbReference>
<evidence type="ECO:0000259" key="1">
    <source>
        <dbReference type="Pfam" id="PF00535"/>
    </source>
</evidence>
<comment type="caution">
    <text evidence="2">The sequence shown here is derived from an EMBL/GenBank/DDBJ whole genome shotgun (WGS) entry which is preliminary data.</text>
</comment>
<protein>
    <submittedName>
        <fullName evidence="2">Glycosyltransferase family 2 protein</fullName>
    </submittedName>
</protein>
<dbReference type="PANTHER" id="PTHR22916:SF3">
    <property type="entry name" value="UDP-GLCNAC:BETAGAL BETA-1,3-N-ACETYLGLUCOSAMINYLTRANSFERASE-LIKE PROTEIN 1"/>
    <property type="match status" value="1"/>
</dbReference>
<dbReference type="InterPro" id="IPR029044">
    <property type="entry name" value="Nucleotide-diphossugar_trans"/>
</dbReference>
<dbReference type="Gene3D" id="3.90.550.10">
    <property type="entry name" value="Spore Coat Polysaccharide Biosynthesis Protein SpsA, Chain A"/>
    <property type="match status" value="1"/>
</dbReference>
<feature type="domain" description="Glycosyltransferase 2-like" evidence="1">
    <location>
        <begin position="4"/>
        <end position="159"/>
    </location>
</feature>
<reference evidence="2 3" key="1">
    <citation type="submission" date="2020-06" db="EMBL/GenBank/DDBJ databases">
        <title>Altererythrobacter lutimaris sp. nov., a marine bacterium isolated from a tidal flat.</title>
        <authorList>
            <person name="Kim D."/>
            <person name="Yoo Y."/>
            <person name="Kim J.-J."/>
        </authorList>
    </citation>
    <scope>NUCLEOTIDE SEQUENCE [LARGE SCALE GENOMIC DNA]</scope>
    <source>
        <strain evidence="2 3">JGD-16</strain>
    </source>
</reference>
<dbReference type="Proteomes" id="UP000546031">
    <property type="component" value="Unassembled WGS sequence"/>
</dbReference>
<accession>A0A850HG75</accession>
<dbReference type="EMBL" id="JABWTA010000001">
    <property type="protein sequence ID" value="NVE93632.1"/>
    <property type="molecule type" value="Genomic_DNA"/>
</dbReference>
<dbReference type="CDD" id="cd00761">
    <property type="entry name" value="Glyco_tranf_GTA_type"/>
    <property type="match status" value="1"/>
</dbReference>
<proteinExistence type="predicted"/>
<dbReference type="InterPro" id="IPR001173">
    <property type="entry name" value="Glyco_trans_2-like"/>
</dbReference>
<dbReference type="PANTHER" id="PTHR22916">
    <property type="entry name" value="GLYCOSYLTRANSFERASE"/>
    <property type="match status" value="1"/>
</dbReference>